<evidence type="ECO:0000313" key="2">
    <source>
        <dbReference type="Proteomes" id="UP000184386"/>
    </source>
</evidence>
<organism evidence="1 2">
    <name type="scientific">Anaerocolumna jejuensis DSM 15929</name>
    <dbReference type="NCBI Taxonomy" id="1121322"/>
    <lineage>
        <taxon>Bacteria</taxon>
        <taxon>Bacillati</taxon>
        <taxon>Bacillota</taxon>
        <taxon>Clostridia</taxon>
        <taxon>Lachnospirales</taxon>
        <taxon>Lachnospiraceae</taxon>
        <taxon>Anaerocolumna</taxon>
    </lineage>
</organism>
<name>A0A1M6KHY0_9FIRM</name>
<dbReference type="STRING" id="1121322.SAMN02745136_00458"/>
<proteinExistence type="predicted"/>
<dbReference type="AlphaFoldDB" id="A0A1M6KHY0"/>
<reference evidence="1 2" key="1">
    <citation type="submission" date="2016-11" db="EMBL/GenBank/DDBJ databases">
        <authorList>
            <person name="Jaros S."/>
            <person name="Januszkiewicz K."/>
            <person name="Wedrychowicz H."/>
        </authorList>
    </citation>
    <scope>NUCLEOTIDE SEQUENCE [LARGE SCALE GENOMIC DNA]</scope>
    <source>
        <strain evidence="1 2">DSM 15929</strain>
    </source>
</reference>
<evidence type="ECO:0000313" key="1">
    <source>
        <dbReference type="EMBL" id="SHJ58510.1"/>
    </source>
</evidence>
<dbReference type="EMBL" id="FRAC01000006">
    <property type="protein sequence ID" value="SHJ58510.1"/>
    <property type="molecule type" value="Genomic_DNA"/>
</dbReference>
<gene>
    <name evidence="1" type="ORF">SAMN02745136_00458</name>
</gene>
<accession>A0A1M6KHY0</accession>
<dbReference type="RefSeq" id="WP_278277701.1">
    <property type="nucleotide sequence ID" value="NZ_FRAC01000006.1"/>
</dbReference>
<keyword evidence="2" id="KW-1185">Reference proteome</keyword>
<dbReference type="Proteomes" id="UP000184386">
    <property type="component" value="Unassembled WGS sequence"/>
</dbReference>
<protein>
    <submittedName>
        <fullName evidence="1">Uncharacterized protein</fullName>
    </submittedName>
</protein>
<sequence length="44" mass="5264">MAESKTISEIFEDAIPLMDLIRDRVIKQYEDEEERGYVEFEVIL</sequence>